<protein>
    <submittedName>
        <fullName evidence="1">Uncharacterized protein</fullName>
    </submittedName>
</protein>
<dbReference type="HOGENOM" id="CLU_104693_0_0_1"/>
<name>W9C8W4_SCLBF</name>
<accession>W9C8W4</accession>
<dbReference type="AlphaFoldDB" id="W9C8W4"/>
<evidence type="ECO:0000313" key="1">
    <source>
        <dbReference type="EMBL" id="ESZ92243.1"/>
    </source>
</evidence>
<keyword evidence="2" id="KW-1185">Reference proteome</keyword>
<reference evidence="1 2" key="1">
    <citation type="journal article" date="2014" name="Genome Announc.">
        <title>Draft genome sequence of Sclerotinia borealis, a psychrophilic plant pathogenic fungus.</title>
        <authorList>
            <person name="Mardanov A.V."/>
            <person name="Beletsky A.V."/>
            <person name="Kadnikov V.V."/>
            <person name="Ignatov A.N."/>
            <person name="Ravin N.V."/>
        </authorList>
    </citation>
    <scope>NUCLEOTIDE SEQUENCE [LARGE SCALE GENOMIC DNA]</scope>
    <source>
        <strain evidence="2">F-4157</strain>
    </source>
</reference>
<comment type="caution">
    <text evidence="1">The sequence shown here is derived from an EMBL/GenBank/DDBJ whole genome shotgun (WGS) entry which is preliminary data.</text>
</comment>
<proteinExistence type="predicted"/>
<dbReference type="OrthoDB" id="3501087at2759"/>
<organism evidence="1 2">
    <name type="scientific">Sclerotinia borealis (strain F-4128)</name>
    <dbReference type="NCBI Taxonomy" id="1432307"/>
    <lineage>
        <taxon>Eukaryota</taxon>
        <taxon>Fungi</taxon>
        <taxon>Dikarya</taxon>
        <taxon>Ascomycota</taxon>
        <taxon>Pezizomycotina</taxon>
        <taxon>Leotiomycetes</taxon>
        <taxon>Helotiales</taxon>
        <taxon>Sclerotiniaceae</taxon>
        <taxon>Sclerotinia</taxon>
    </lineage>
</organism>
<dbReference type="Proteomes" id="UP000019487">
    <property type="component" value="Unassembled WGS sequence"/>
</dbReference>
<gene>
    <name evidence="1" type="ORF">SBOR_7369</name>
</gene>
<evidence type="ECO:0000313" key="2">
    <source>
        <dbReference type="Proteomes" id="UP000019487"/>
    </source>
</evidence>
<dbReference type="EMBL" id="AYSA01000403">
    <property type="protein sequence ID" value="ESZ92243.1"/>
    <property type="molecule type" value="Genomic_DNA"/>
</dbReference>
<sequence>MGNKNNRGRIPAPRAVELYAERKLAEKQLAERQQAEKLALEKQQAEELIRSFDPSTVPQHDLMTIEHVKDTKKLIIDLDFMNRGFIVNMASLLETLPVYAPFIVDITIRLYAPAKHTTQALYKDRKASMKKMVNILNKFNVNKMDIIIGLNSDNFLQMRLAAFVHGLNFQKWTMSYHIFDQEGETALVATMGRGSVYGRRLHGVYKAEFQAQ</sequence>